<reference evidence="3" key="1">
    <citation type="submission" date="2021-02" db="EMBL/GenBank/DDBJ databases">
        <authorList>
            <person name="Dougan E. K."/>
            <person name="Rhodes N."/>
            <person name="Thang M."/>
            <person name="Chan C."/>
        </authorList>
    </citation>
    <scope>NUCLEOTIDE SEQUENCE</scope>
</reference>
<evidence type="ECO:0000256" key="1">
    <source>
        <dbReference type="SAM" id="Phobius"/>
    </source>
</evidence>
<gene>
    <name evidence="3" type="ORF">PGLA2088_LOCUS4569</name>
</gene>
<keyword evidence="1" id="KW-0812">Transmembrane</keyword>
<feature type="domain" description="Tyrosine-protein kinase ephrin type A/B receptor-like" evidence="2">
    <location>
        <begin position="144"/>
        <end position="193"/>
    </location>
</feature>
<dbReference type="Proteomes" id="UP000626109">
    <property type="component" value="Unassembled WGS sequence"/>
</dbReference>
<feature type="transmembrane region" description="Helical" evidence="1">
    <location>
        <begin position="292"/>
        <end position="312"/>
    </location>
</feature>
<dbReference type="SUPFAM" id="SSF57184">
    <property type="entry name" value="Growth factor receptor domain"/>
    <property type="match status" value="1"/>
</dbReference>
<protein>
    <recommendedName>
        <fullName evidence="2">Tyrosine-protein kinase ephrin type A/B receptor-like domain-containing protein</fullName>
    </recommendedName>
</protein>
<feature type="transmembrane region" description="Helical" evidence="1">
    <location>
        <begin position="551"/>
        <end position="571"/>
    </location>
</feature>
<feature type="transmembrane region" description="Helical" evidence="1">
    <location>
        <begin position="419"/>
        <end position="440"/>
    </location>
</feature>
<accession>A0A813I6C9</accession>
<dbReference type="Pfam" id="PF07699">
    <property type="entry name" value="Ephrin_rec_like"/>
    <property type="match status" value="2"/>
</dbReference>
<dbReference type="Gene3D" id="2.10.50.10">
    <property type="entry name" value="Tumor Necrosis Factor Receptor, subunit A, domain 2"/>
    <property type="match status" value="1"/>
</dbReference>
<keyword evidence="1" id="KW-0472">Membrane</keyword>
<dbReference type="EMBL" id="CAJNNW010004179">
    <property type="protein sequence ID" value="CAE8646174.1"/>
    <property type="molecule type" value="Genomic_DNA"/>
</dbReference>
<evidence type="ECO:0000313" key="3">
    <source>
        <dbReference type="EMBL" id="CAE8646174.1"/>
    </source>
</evidence>
<evidence type="ECO:0000259" key="2">
    <source>
        <dbReference type="Pfam" id="PF07699"/>
    </source>
</evidence>
<organism evidence="3 4">
    <name type="scientific">Polarella glacialis</name>
    <name type="common">Dinoflagellate</name>
    <dbReference type="NCBI Taxonomy" id="89957"/>
    <lineage>
        <taxon>Eukaryota</taxon>
        <taxon>Sar</taxon>
        <taxon>Alveolata</taxon>
        <taxon>Dinophyceae</taxon>
        <taxon>Suessiales</taxon>
        <taxon>Suessiaceae</taxon>
        <taxon>Polarella</taxon>
    </lineage>
</organism>
<name>A0A813I6C9_POLGL</name>
<feature type="transmembrane region" description="Helical" evidence="1">
    <location>
        <begin position="606"/>
        <end position="632"/>
    </location>
</feature>
<sequence>MYLRSNWKNCTPSYSIMAPSRECPINSSVEFTLGETDERDLPLGFPLQCPPGQYPLPFGEGKKYGQVDVFRCTPCAEEGTYKAVAGQAACQICPTNTFSQVPKTTMVQYQDTRKQLFGAASCTPCPTGFVSTAGSPFCTACAMGTARASGDDECQLCADGSYQNSTGASECLPCEVVLAGSSSLRGSRTQDECKCGAGTFKRPGKGCVGCPKGIDCPGGNDMPLQQAGFWAEVVNEESREISVFNCRNSLECVNGAFGSCALGRQNRACNDCKDYHYKDTGVCKECGEGDKMPFIGLAVCLVGLGILLTVFLKVDLSKQRLSYLTVIMTGGQLITAIQALGAIRQLAIIWVEPVKSVMDALSFITLDIDVMKATCFMQSDNVAVKFIMQMLAYPFLLAILLVAYGLSQFSREPVSMDSLWNLNGTILFVLFISLTLSMLMPLQCILNPNGTSSVAANPGIICWDSGEHVVLTFLAVLGMLIYPVSILSWSLWVTLKYPSRVASGAGLTLNIRYRFLFGRFRPERYYFGTLYLVRNLCVTLVPVLFSNIPALQVVVMGAVLQVFAAIQAMLWPWRTTSSNVSDISISLFLVIVLLGAAPLLEIDDPTVLGVLVFVAIVCLFSAGLTVILHALYTRFLPPKGFGAFLCHHKAGAGILCRYMKLAAINHSSSNLFLDSDELESLDLIFDTVPTVRSPELLHRMWCAGEIATAHRNNVPIIPILCDGFVFPDDERIQAIHEVWTEEQKHTLMNFGISMDMIKEAYRHILQLPMLTMPRMGSVEEQESVVVEMLNSCKLPKKAFSQKAMASQKPRILVTGAVADAEAMSACNVMQILLQRETQEETKVVRSAAEAHQWSGNAVYIVVLFSKGLLRVPAFAEILLAIVESSNVEIVTVSADTGFEFPGPDFYKELEANGLREPGLGKETGLRLSKAYRALLSVLALPLSPLGSEGLLTKQVS</sequence>
<feature type="domain" description="Tyrosine-protein kinase ephrin type A/B receptor-like" evidence="2">
    <location>
        <begin position="64"/>
        <end position="105"/>
    </location>
</feature>
<dbReference type="PANTHER" id="PTHR46967">
    <property type="entry name" value="INSULIN-LIKE GROWTH FACTOR BINDING PROTEIN,N-TERMINAL"/>
    <property type="match status" value="1"/>
</dbReference>
<dbReference type="InterPro" id="IPR009030">
    <property type="entry name" value="Growth_fac_rcpt_cys_sf"/>
</dbReference>
<feature type="transmembrane region" description="Helical" evidence="1">
    <location>
        <begin position="473"/>
        <end position="495"/>
    </location>
</feature>
<evidence type="ECO:0000313" key="4">
    <source>
        <dbReference type="Proteomes" id="UP000626109"/>
    </source>
</evidence>
<keyword evidence="1" id="KW-1133">Transmembrane helix</keyword>
<dbReference type="AlphaFoldDB" id="A0A813I6C9"/>
<dbReference type="InterPro" id="IPR011641">
    <property type="entry name" value="Tyr-kin_ephrin_A/B_rcpt-like"/>
</dbReference>
<feature type="transmembrane region" description="Helical" evidence="1">
    <location>
        <begin position="324"/>
        <end position="351"/>
    </location>
</feature>
<dbReference type="PANTHER" id="PTHR46967:SF1">
    <property type="entry name" value="KERATIN-ASSOCIATED PROTEIN 16-1-LIKE"/>
    <property type="match status" value="1"/>
</dbReference>
<dbReference type="SMART" id="SM01411">
    <property type="entry name" value="Ephrin_rec_like"/>
    <property type="match status" value="3"/>
</dbReference>
<proteinExistence type="predicted"/>
<feature type="transmembrane region" description="Helical" evidence="1">
    <location>
        <begin position="386"/>
        <end position="407"/>
    </location>
</feature>
<feature type="transmembrane region" description="Helical" evidence="1">
    <location>
        <begin position="583"/>
        <end position="600"/>
    </location>
</feature>
<comment type="caution">
    <text evidence="3">The sequence shown here is derived from an EMBL/GenBank/DDBJ whole genome shotgun (WGS) entry which is preliminary data.</text>
</comment>